<feature type="domain" description="AP2/ERF" evidence="6">
    <location>
        <begin position="146"/>
        <end position="204"/>
    </location>
</feature>
<dbReference type="PROSITE" id="PS51032">
    <property type="entry name" value="AP2_ERF"/>
    <property type="match status" value="1"/>
</dbReference>
<evidence type="ECO:0000256" key="1">
    <source>
        <dbReference type="ARBA" id="ARBA00004123"/>
    </source>
</evidence>
<proteinExistence type="predicted"/>
<dbReference type="Gene3D" id="3.30.730.10">
    <property type="entry name" value="AP2/ERF domain"/>
    <property type="match status" value="1"/>
</dbReference>
<dbReference type="CDD" id="cd00018">
    <property type="entry name" value="AP2"/>
    <property type="match status" value="1"/>
</dbReference>
<comment type="subcellular location">
    <subcellularLocation>
        <location evidence="1">Nucleus</location>
    </subcellularLocation>
</comment>
<dbReference type="Pfam" id="PF00847">
    <property type="entry name" value="AP2"/>
    <property type="match status" value="1"/>
</dbReference>
<dbReference type="GO" id="GO:0003700">
    <property type="term" value="F:DNA-binding transcription factor activity"/>
    <property type="evidence" value="ECO:0007669"/>
    <property type="project" value="InterPro"/>
</dbReference>
<sequence length="443" mass="49878">MANAEEVSALKSIKLHLLGEFSPLPSPISQPWSFDFDFDFQFQTNSQPQTNSSTFDSSISYFTNLIESETRIPVFENDSKTQPIEPASPETLISHTQKIVEKKPQLNRKPSLKIALPNKTEWIQFGNPDPNPEVVVQKPEVVEKQHYRGVRQRPWGKFAAEIRDPNKRGSRVWLGTFETAIEAAKAYDRAAFRLRGSKAILNFPLEVNAMAAAAAVENSGENKKRCREEEEDDVVEVKPVVKKEKTEEFDVNCIKEMPLTPSIWTGFWDVDVKGTFSVPPLSPLSSFYNGFAGGVLDLGGLQVSLESTFSKVWGAYDGGQDDHRASVYEPNGTERNTRSIRLTQGYGIRVGSFVGHYGLDPNIDDAYWRDLSVDDENKDRIKQGNLESAESSVHVNSMFGRTFTDIAMWIFYPFNGPGRAKVEFITNKLRKIGEHVGDRSRKN</sequence>
<dbReference type="Pfam" id="PF06101">
    <property type="entry name" value="Vps62"/>
    <property type="match status" value="2"/>
</dbReference>
<dbReference type="SMART" id="SM00380">
    <property type="entry name" value="AP2"/>
    <property type="match status" value="1"/>
</dbReference>
<name>A0A9D4XEV6_PEA</name>
<protein>
    <recommendedName>
        <fullName evidence="6">AP2/ERF domain-containing protein</fullName>
    </recommendedName>
</protein>
<dbReference type="InterPro" id="IPR016177">
    <property type="entry name" value="DNA-bd_dom_sf"/>
</dbReference>
<evidence type="ECO:0000256" key="3">
    <source>
        <dbReference type="ARBA" id="ARBA00023125"/>
    </source>
</evidence>
<comment type="caution">
    <text evidence="7">The sequence shown here is derived from an EMBL/GenBank/DDBJ whole genome shotgun (WGS) entry which is preliminary data.</text>
</comment>
<evidence type="ECO:0000259" key="6">
    <source>
        <dbReference type="PROSITE" id="PS51032"/>
    </source>
</evidence>
<evidence type="ECO:0000313" key="7">
    <source>
        <dbReference type="EMBL" id="KAI5417595.1"/>
    </source>
</evidence>
<accession>A0A9D4XEV6</accession>
<keyword evidence="5" id="KW-0539">Nucleus</keyword>
<organism evidence="7 8">
    <name type="scientific">Pisum sativum</name>
    <name type="common">Garden pea</name>
    <name type="synonym">Lathyrus oleraceus</name>
    <dbReference type="NCBI Taxonomy" id="3888"/>
    <lineage>
        <taxon>Eukaryota</taxon>
        <taxon>Viridiplantae</taxon>
        <taxon>Streptophyta</taxon>
        <taxon>Embryophyta</taxon>
        <taxon>Tracheophyta</taxon>
        <taxon>Spermatophyta</taxon>
        <taxon>Magnoliopsida</taxon>
        <taxon>eudicotyledons</taxon>
        <taxon>Gunneridae</taxon>
        <taxon>Pentapetalae</taxon>
        <taxon>rosids</taxon>
        <taxon>fabids</taxon>
        <taxon>Fabales</taxon>
        <taxon>Fabaceae</taxon>
        <taxon>Papilionoideae</taxon>
        <taxon>50 kb inversion clade</taxon>
        <taxon>NPAAA clade</taxon>
        <taxon>Hologalegina</taxon>
        <taxon>IRL clade</taxon>
        <taxon>Fabeae</taxon>
        <taxon>Lathyrus</taxon>
    </lineage>
</organism>
<dbReference type="GO" id="GO:0005634">
    <property type="term" value="C:nucleus"/>
    <property type="evidence" value="ECO:0007669"/>
    <property type="project" value="UniProtKB-SubCell"/>
</dbReference>
<keyword evidence="4" id="KW-0804">Transcription</keyword>
<dbReference type="InterPro" id="IPR009291">
    <property type="entry name" value="Vps62"/>
</dbReference>
<dbReference type="PANTHER" id="PTHR48152:SF3">
    <property type="entry name" value="DUF946 FAMILY PROTEIN (DUF946)"/>
    <property type="match status" value="1"/>
</dbReference>
<keyword evidence="8" id="KW-1185">Reference proteome</keyword>
<evidence type="ECO:0000313" key="8">
    <source>
        <dbReference type="Proteomes" id="UP001058974"/>
    </source>
</evidence>
<gene>
    <name evidence="7" type="ORF">KIW84_042268</name>
</gene>
<reference evidence="7 8" key="1">
    <citation type="journal article" date="2022" name="Nat. Genet.">
        <title>Improved pea reference genome and pan-genome highlight genomic features and evolutionary characteristics.</title>
        <authorList>
            <person name="Yang T."/>
            <person name="Liu R."/>
            <person name="Luo Y."/>
            <person name="Hu S."/>
            <person name="Wang D."/>
            <person name="Wang C."/>
            <person name="Pandey M.K."/>
            <person name="Ge S."/>
            <person name="Xu Q."/>
            <person name="Li N."/>
            <person name="Li G."/>
            <person name="Huang Y."/>
            <person name="Saxena R.K."/>
            <person name="Ji Y."/>
            <person name="Li M."/>
            <person name="Yan X."/>
            <person name="He Y."/>
            <person name="Liu Y."/>
            <person name="Wang X."/>
            <person name="Xiang C."/>
            <person name="Varshney R.K."/>
            <person name="Ding H."/>
            <person name="Gao S."/>
            <person name="Zong X."/>
        </authorList>
    </citation>
    <scope>NUCLEOTIDE SEQUENCE [LARGE SCALE GENOMIC DNA]</scope>
    <source>
        <strain evidence="7 8">cv. Zhongwan 6</strain>
    </source>
</reference>
<dbReference type="PANTHER" id="PTHR48152">
    <property type="entry name" value="F1C9.34 PROTEIN"/>
    <property type="match status" value="1"/>
</dbReference>
<dbReference type="SUPFAM" id="SSF54171">
    <property type="entry name" value="DNA-binding domain"/>
    <property type="match status" value="1"/>
</dbReference>
<evidence type="ECO:0000256" key="2">
    <source>
        <dbReference type="ARBA" id="ARBA00023015"/>
    </source>
</evidence>
<dbReference type="PRINTS" id="PR00367">
    <property type="entry name" value="ETHRSPELEMNT"/>
</dbReference>
<evidence type="ECO:0000256" key="5">
    <source>
        <dbReference type="ARBA" id="ARBA00023242"/>
    </source>
</evidence>
<dbReference type="EMBL" id="JAMSHJ010000004">
    <property type="protein sequence ID" value="KAI5417595.1"/>
    <property type="molecule type" value="Genomic_DNA"/>
</dbReference>
<dbReference type="InterPro" id="IPR036955">
    <property type="entry name" value="AP2/ERF_dom_sf"/>
</dbReference>
<dbReference type="Gramene" id="Psat04G0226800-T1">
    <property type="protein sequence ID" value="KAI5417595.1"/>
    <property type="gene ID" value="KIW84_042268"/>
</dbReference>
<dbReference type="FunFam" id="3.30.730.10:FF:000001">
    <property type="entry name" value="Ethylene-responsive transcription factor 2"/>
    <property type="match status" value="1"/>
</dbReference>
<dbReference type="InterPro" id="IPR001471">
    <property type="entry name" value="AP2/ERF_dom"/>
</dbReference>
<dbReference type="GO" id="GO:0003677">
    <property type="term" value="F:DNA binding"/>
    <property type="evidence" value="ECO:0007669"/>
    <property type="project" value="UniProtKB-KW"/>
</dbReference>
<dbReference type="Proteomes" id="UP001058974">
    <property type="component" value="Chromosome 4"/>
</dbReference>
<evidence type="ECO:0000256" key="4">
    <source>
        <dbReference type="ARBA" id="ARBA00023163"/>
    </source>
</evidence>
<keyword evidence="2" id="KW-0805">Transcription regulation</keyword>
<keyword evidence="3" id="KW-0238">DNA-binding</keyword>
<dbReference type="AlphaFoldDB" id="A0A9D4XEV6"/>